<dbReference type="AlphaFoldDB" id="A0A151ZKL1"/>
<dbReference type="Pfam" id="PF02383">
    <property type="entry name" value="Syja_N"/>
    <property type="match status" value="1"/>
</dbReference>
<dbReference type="GO" id="GO:0005783">
    <property type="term" value="C:endoplasmic reticulum"/>
    <property type="evidence" value="ECO:0007669"/>
    <property type="project" value="TreeGrafter"/>
</dbReference>
<keyword evidence="4" id="KW-1185">Reference proteome</keyword>
<feature type="domain" description="SAC" evidence="2">
    <location>
        <begin position="346"/>
        <end position="679"/>
    </location>
</feature>
<sequence length="1052" mass="119215">MIRNITIGVRSSNGSINTQTTTSKSPDLNNNSIISTSLPANLNKIDLNGKVNCSNNNTHTINNTEDTIATTVNPNPNIVEIRINDSNNSISTSGGSNSSALKLNSNNQLFFNEEENESTSEEEEENDKNERKDSFSLDQPLYNFLSSNSLENSFKDTYINNSNDSTSNGVPKTTSTFQNQEESTDISANYFELHQEMFITKLKDKILIIPMKLTKKSNNNNSNNNSKKNIKTSIDPTLPSQIEECLVIDRNSCSLSTQSLDVSQYLATINSTASIDKKNNHLAHGIIGIISLLSGSYLLTISQKSLIGILNEKQIFRIENCNLLLIPNDKELTEHEKKMESAYKKSLKSLLKSNFYFSYDLDISNSLQRTATTFNGLDKSLPQIFNLYEMFDQRFYWNKNMQSAFISKQLNHWILPLIRGYVEIFNFFLESNSFEFALISRRSIFRAGTRYNTRGSDLFGNVANYVETEQILYSTCITGRKTFSFVQTRGSIPLIWEQSGRKIKPEIKINPDVTINKTSFKLHFDQQIKYYGNQTIVTLLDQKGSEAELGDSYRNTLNSLDYSKNVEYFAFDFHHFCQGGRFDRVDILMDYLEEKIQLIGYMEKDHQYQSYQDGLIRTNCLDCLDRTNLVQSMIGTSVISNQLLKLGFVWSIKDQTPLSKQIKLAWANNGDAVSFQYAGTGALKGDFTRTGKRNTKGVVKDGVNSLTRYYINNFLDRIRQVSIDLFLGSITVEANTYSIIQKEYDWSESRMDAINSCVDHFLKSDKDDEQSGFINAWIVISINKRNQEQERILLLTKTHLVRCKYNFNENKIVHCKKTSLSTLKRIQIGSIKTDNNKKSSYGFKLCFSEDLSSSSSGNGRTARSSSKMAIPNANNGTPENNTSKDDDLKGNLYFVPIPEGETIEFGKDLVNEIIDIIKEGFLNLLGYANISQLSFGQNFIVENNFKRKQNSLVVSAYNGLKLGFYSKSPTISTGGKPFNRQQLTNSTNKANTISPMNSSSTTNNSNQNNNNNNNNFQPKSLHLSIDKRRSKSFDASEFTNGKRFEFDKNQIQ</sequence>
<dbReference type="Pfam" id="PF12456">
    <property type="entry name" value="hSac2"/>
    <property type="match status" value="1"/>
</dbReference>
<dbReference type="GO" id="GO:0046856">
    <property type="term" value="P:phosphatidylinositol dephosphorylation"/>
    <property type="evidence" value="ECO:0007669"/>
    <property type="project" value="TreeGrafter"/>
</dbReference>
<dbReference type="EMBL" id="LODT01000022">
    <property type="protein sequence ID" value="KYQ94354.1"/>
    <property type="molecule type" value="Genomic_DNA"/>
</dbReference>
<dbReference type="PROSITE" id="PS50275">
    <property type="entry name" value="SAC"/>
    <property type="match status" value="1"/>
</dbReference>
<organism evidence="3 4">
    <name type="scientific">Tieghemostelium lacteum</name>
    <name type="common">Slime mold</name>
    <name type="synonym">Dictyostelium lacteum</name>
    <dbReference type="NCBI Taxonomy" id="361077"/>
    <lineage>
        <taxon>Eukaryota</taxon>
        <taxon>Amoebozoa</taxon>
        <taxon>Evosea</taxon>
        <taxon>Eumycetozoa</taxon>
        <taxon>Dictyostelia</taxon>
        <taxon>Dictyosteliales</taxon>
        <taxon>Raperosteliaceae</taxon>
        <taxon>Tieghemostelium</taxon>
    </lineage>
</organism>
<feature type="compositionally biased region" description="Low complexity" evidence="1">
    <location>
        <begin position="852"/>
        <end position="866"/>
    </location>
</feature>
<dbReference type="FunCoup" id="A0A151ZKL1">
    <property type="interactions" value="563"/>
</dbReference>
<gene>
    <name evidence="3" type="ORF">DLAC_04650</name>
</gene>
<evidence type="ECO:0000313" key="3">
    <source>
        <dbReference type="EMBL" id="KYQ94354.1"/>
    </source>
</evidence>
<dbReference type="OrthoDB" id="405996at2759"/>
<dbReference type="Proteomes" id="UP000076078">
    <property type="component" value="Unassembled WGS sequence"/>
</dbReference>
<feature type="compositionally biased region" description="Low complexity" evidence="1">
    <location>
        <begin position="997"/>
        <end position="1015"/>
    </location>
</feature>
<evidence type="ECO:0000259" key="2">
    <source>
        <dbReference type="PROSITE" id="PS50275"/>
    </source>
</evidence>
<feature type="region of interest" description="Disordered" evidence="1">
    <location>
        <begin position="112"/>
        <end position="137"/>
    </location>
</feature>
<name>A0A151ZKL1_TIELA</name>
<comment type="caution">
    <text evidence="3">The sequence shown here is derived from an EMBL/GenBank/DDBJ whole genome shotgun (WGS) entry which is preliminary data.</text>
</comment>
<evidence type="ECO:0000313" key="4">
    <source>
        <dbReference type="Proteomes" id="UP000076078"/>
    </source>
</evidence>
<dbReference type="STRING" id="361077.A0A151ZKL1"/>
<protein>
    <recommendedName>
        <fullName evidence="2">SAC domain-containing protein</fullName>
    </recommendedName>
</protein>
<dbReference type="PANTHER" id="PTHR45662:SF4">
    <property type="entry name" value="SAC DOMAIN-CONTAINING PROTEIN"/>
    <property type="match status" value="1"/>
</dbReference>
<proteinExistence type="predicted"/>
<feature type="region of interest" description="Disordered" evidence="1">
    <location>
        <begin position="850"/>
        <end position="887"/>
    </location>
</feature>
<dbReference type="InterPro" id="IPR022158">
    <property type="entry name" value="Inositol_phosphatase"/>
</dbReference>
<feature type="compositionally biased region" description="Acidic residues" evidence="1">
    <location>
        <begin position="112"/>
        <end position="127"/>
    </location>
</feature>
<feature type="compositionally biased region" description="Polar residues" evidence="1">
    <location>
        <begin position="9"/>
        <end position="31"/>
    </location>
</feature>
<dbReference type="GO" id="GO:0043812">
    <property type="term" value="F:phosphatidylinositol-4-phosphate phosphatase activity"/>
    <property type="evidence" value="ECO:0007669"/>
    <property type="project" value="TreeGrafter"/>
</dbReference>
<dbReference type="PANTHER" id="PTHR45662">
    <property type="entry name" value="PHOSPHATIDYLINOSITIDE PHOSPHATASE SAC1"/>
    <property type="match status" value="1"/>
</dbReference>
<feature type="region of interest" description="Disordered" evidence="1">
    <location>
        <begin position="971"/>
        <end position="1019"/>
    </location>
</feature>
<dbReference type="InterPro" id="IPR002013">
    <property type="entry name" value="SAC_dom"/>
</dbReference>
<dbReference type="InParanoid" id="A0A151ZKL1"/>
<feature type="compositionally biased region" description="Polar residues" evidence="1">
    <location>
        <begin position="971"/>
        <end position="996"/>
    </location>
</feature>
<reference evidence="3 4" key="1">
    <citation type="submission" date="2015-12" db="EMBL/GenBank/DDBJ databases">
        <title>Dictyostelia acquired genes for synthesis and detection of signals that induce cell-type specialization by lateral gene transfer from prokaryotes.</title>
        <authorList>
            <person name="Gloeckner G."/>
            <person name="Schaap P."/>
        </authorList>
    </citation>
    <scope>NUCLEOTIDE SEQUENCE [LARGE SCALE GENOMIC DNA]</scope>
    <source>
        <strain evidence="3 4">TK</strain>
    </source>
</reference>
<accession>A0A151ZKL1</accession>
<feature type="region of interest" description="Disordered" evidence="1">
    <location>
        <begin position="1"/>
        <end position="31"/>
    </location>
</feature>
<evidence type="ECO:0000256" key="1">
    <source>
        <dbReference type="SAM" id="MobiDB-lite"/>
    </source>
</evidence>
<feature type="compositionally biased region" description="Polar residues" evidence="1">
    <location>
        <begin position="872"/>
        <end position="881"/>
    </location>
</feature>